<evidence type="ECO:0000256" key="1">
    <source>
        <dbReference type="SAM" id="MobiDB-lite"/>
    </source>
</evidence>
<feature type="region of interest" description="Disordered" evidence="1">
    <location>
        <begin position="243"/>
        <end position="278"/>
    </location>
</feature>
<reference evidence="2" key="1">
    <citation type="submission" date="2022-07" db="EMBL/GenBank/DDBJ databases">
        <title>Chromosome-level genome of Muraenolepis orangiensis.</title>
        <authorList>
            <person name="Kim J."/>
        </authorList>
    </citation>
    <scope>NUCLEOTIDE SEQUENCE</scope>
    <source>
        <strain evidence="2">KU_S4_2022</strain>
        <tissue evidence="2">Muscle</tissue>
    </source>
</reference>
<feature type="compositionally biased region" description="Polar residues" evidence="1">
    <location>
        <begin position="268"/>
        <end position="278"/>
    </location>
</feature>
<keyword evidence="3" id="KW-1185">Reference proteome</keyword>
<comment type="caution">
    <text evidence="2">The sequence shown here is derived from an EMBL/GenBank/DDBJ whole genome shotgun (WGS) entry which is preliminary data.</text>
</comment>
<dbReference type="AlphaFoldDB" id="A0A9Q0D675"/>
<dbReference type="EMBL" id="JANIIK010000791">
    <property type="protein sequence ID" value="KAJ3582713.1"/>
    <property type="molecule type" value="Genomic_DNA"/>
</dbReference>
<dbReference type="Gene3D" id="1.20.5.340">
    <property type="match status" value="1"/>
</dbReference>
<protein>
    <recommendedName>
        <fullName evidence="4">Transposase</fullName>
    </recommendedName>
</protein>
<dbReference type="OrthoDB" id="10059413at2759"/>
<dbReference type="InterPro" id="IPR004244">
    <property type="entry name" value="Transposase_22"/>
</dbReference>
<accession>A0A9Q0D675</accession>
<evidence type="ECO:0008006" key="4">
    <source>
        <dbReference type="Google" id="ProtNLM"/>
    </source>
</evidence>
<gene>
    <name evidence="2" type="ORF">NHX12_000319</name>
</gene>
<dbReference type="PANTHER" id="PTHR11505">
    <property type="entry name" value="L1 TRANSPOSABLE ELEMENT-RELATED"/>
    <property type="match status" value="1"/>
</dbReference>
<dbReference type="Gene3D" id="3.30.70.1820">
    <property type="entry name" value="L1 transposable element, RRM domain"/>
    <property type="match status" value="1"/>
</dbReference>
<evidence type="ECO:0000313" key="3">
    <source>
        <dbReference type="Proteomes" id="UP001148018"/>
    </source>
</evidence>
<name>A0A9Q0D675_9TELE</name>
<feature type="compositionally biased region" description="Basic and acidic residues" evidence="1">
    <location>
        <begin position="243"/>
        <end position="264"/>
    </location>
</feature>
<proteinExistence type="predicted"/>
<organism evidence="2 3">
    <name type="scientific">Muraenolepis orangiensis</name>
    <name type="common">Patagonian moray cod</name>
    <dbReference type="NCBI Taxonomy" id="630683"/>
    <lineage>
        <taxon>Eukaryota</taxon>
        <taxon>Metazoa</taxon>
        <taxon>Chordata</taxon>
        <taxon>Craniata</taxon>
        <taxon>Vertebrata</taxon>
        <taxon>Euteleostomi</taxon>
        <taxon>Actinopterygii</taxon>
        <taxon>Neopterygii</taxon>
        <taxon>Teleostei</taxon>
        <taxon>Neoteleostei</taxon>
        <taxon>Acanthomorphata</taxon>
        <taxon>Zeiogadaria</taxon>
        <taxon>Gadariae</taxon>
        <taxon>Gadiformes</taxon>
        <taxon>Muraenolepidoidei</taxon>
        <taxon>Muraenolepididae</taxon>
        <taxon>Muraenolepis</taxon>
    </lineage>
</organism>
<sequence length="278" mass="31575">MATRNLRHEAKKDDGPVDGATMTRLMDELKLAFTAEFRTFAASLESRLDGIQLAVTDHTQRLASVEDGLNTWSGRMVELEARCTAQDEVIGKLKTKLTDVESRSRRSNIRILGLDESLHSDHPSVFFAEILVEIMGKDVLPEPPELDRCHRMPTPKPAPGSRPRAVIARLHRYGIKETIILEARKRRGKLTYKGKPILIFEDYCPEVVEQRARYRDVMGPLYQQGFKPSLQFPARLVIRTKDGTRMHLPSPKDAEDFLKTRPEEAPTPASSLHQIQTR</sequence>
<dbReference type="Proteomes" id="UP001148018">
    <property type="component" value="Unassembled WGS sequence"/>
</dbReference>
<evidence type="ECO:0000313" key="2">
    <source>
        <dbReference type="EMBL" id="KAJ3582713.1"/>
    </source>
</evidence>